<dbReference type="OrthoDB" id="2200281at2"/>
<reference evidence="2 3" key="1">
    <citation type="submission" date="2016-11" db="EMBL/GenBank/DDBJ databases">
        <authorList>
            <person name="Jaros S."/>
            <person name="Januszkiewicz K."/>
            <person name="Wedrychowicz H."/>
        </authorList>
    </citation>
    <scope>NUCLEOTIDE SEQUENCE [LARGE SCALE GENOMIC DNA]</scope>
    <source>
        <strain evidence="2 3">DSM 15929</strain>
    </source>
</reference>
<dbReference type="SUPFAM" id="SSF46689">
    <property type="entry name" value="Homeodomain-like"/>
    <property type="match status" value="1"/>
</dbReference>
<dbReference type="AlphaFoldDB" id="A0A1M7BL34"/>
<dbReference type="InterPro" id="IPR014875">
    <property type="entry name" value="Mor_transcription_activator"/>
</dbReference>
<proteinExistence type="predicted"/>
<dbReference type="RefSeq" id="WP_084124738.1">
    <property type="nucleotide sequence ID" value="NZ_FRAC01000037.1"/>
</dbReference>
<dbReference type="EMBL" id="FRAC01000037">
    <property type="protein sequence ID" value="SHL55576.1"/>
    <property type="molecule type" value="Genomic_DNA"/>
</dbReference>
<dbReference type="InterPro" id="IPR009057">
    <property type="entry name" value="Homeodomain-like_sf"/>
</dbReference>
<dbReference type="STRING" id="1121322.SAMN02745136_05169"/>
<feature type="domain" description="Mor transcription activator" evidence="1">
    <location>
        <begin position="9"/>
        <end position="84"/>
    </location>
</feature>
<sequence length="90" mass="10785">MESKEEIPMYNGIYEDMVDYLGLDITIRVFERYKGQQVTFPVKLHSMDYIISQVSNISSGKEIKDIARKYDYSEQWIRRMIRKKKLKLQG</sequence>
<name>A0A1M7BL34_9FIRM</name>
<keyword evidence="3" id="KW-1185">Reference proteome</keyword>
<evidence type="ECO:0000259" key="1">
    <source>
        <dbReference type="Pfam" id="PF08765"/>
    </source>
</evidence>
<gene>
    <name evidence="2" type="ORF">SAMN02745136_05169</name>
</gene>
<dbReference type="Proteomes" id="UP000184386">
    <property type="component" value="Unassembled WGS sequence"/>
</dbReference>
<evidence type="ECO:0000313" key="2">
    <source>
        <dbReference type="EMBL" id="SHL55576.1"/>
    </source>
</evidence>
<protein>
    <submittedName>
        <fullName evidence="2">Mor transcription activator family protein</fullName>
    </submittedName>
</protein>
<dbReference type="Pfam" id="PF08765">
    <property type="entry name" value="Mor"/>
    <property type="match status" value="1"/>
</dbReference>
<organism evidence="2 3">
    <name type="scientific">Anaerocolumna jejuensis DSM 15929</name>
    <dbReference type="NCBI Taxonomy" id="1121322"/>
    <lineage>
        <taxon>Bacteria</taxon>
        <taxon>Bacillati</taxon>
        <taxon>Bacillota</taxon>
        <taxon>Clostridia</taxon>
        <taxon>Lachnospirales</taxon>
        <taxon>Lachnospiraceae</taxon>
        <taxon>Anaerocolumna</taxon>
    </lineage>
</organism>
<dbReference type="Gene3D" id="1.10.10.60">
    <property type="entry name" value="Homeodomain-like"/>
    <property type="match status" value="1"/>
</dbReference>
<accession>A0A1M7BL34</accession>
<evidence type="ECO:0000313" key="3">
    <source>
        <dbReference type="Proteomes" id="UP000184386"/>
    </source>
</evidence>